<proteinExistence type="predicted"/>
<evidence type="ECO:0000313" key="1">
    <source>
        <dbReference type="EMBL" id="MFC4245099.1"/>
    </source>
</evidence>
<protein>
    <recommendedName>
        <fullName evidence="3">EcsC protein family protein</fullName>
    </recommendedName>
</protein>
<sequence>MAKRKTKELVKVDNEGRAKTGPLPLTIERSVDRLMGVHRPAVLAHLNGIRRHHPSASTEQLQYLLEQRYLATVTTTGAATGATAVIPAVGTVTALALSAAETVAFLETTALFAQSVAELHGITVEDPERTRGLVLALMLGREGSDIIRQFGLEMLNEDETRAGYWGAMISDSVPTAVVSPLLNKLRKTFVKKVAAKQAGSIIGRALPYGIGAVIGGVGNNMLGRRVTKAARNAFPPEGETGDGADVIVLEHARDKRALHH</sequence>
<reference evidence="2" key="1">
    <citation type="journal article" date="2019" name="Int. J. Syst. Evol. Microbiol.">
        <title>The Global Catalogue of Microorganisms (GCM) 10K type strain sequencing project: providing services to taxonomists for standard genome sequencing and annotation.</title>
        <authorList>
            <consortium name="The Broad Institute Genomics Platform"/>
            <consortium name="The Broad Institute Genome Sequencing Center for Infectious Disease"/>
            <person name="Wu L."/>
            <person name="Ma J."/>
        </authorList>
    </citation>
    <scope>NUCLEOTIDE SEQUENCE [LARGE SCALE GENOMIC DNA]</scope>
    <source>
        <strain evidence="2">CGMCC 1.10363</strain>
    </source>
</reference>
<dbReference type="Proteomes" id="UP001595900">
    <property type="component" value="Unassembled WGS sequence"/>
</dbReference>
<dbReference type="EMBL" id="JBHSCN010000020">
    <property type="protein sequence ID" value="MFC4245099.1"/>
    <property type="molecule type" value="Genomic_DNA"/>
</dbReference>
<keyword evidence="2" id="KW-1185">Reference proteome</keyword>
<organism evidence="1 2">
    <name type="scientific">Gryllotalpicola reticulitermitis</name>
    <dbReference type="NCBI Taxonomy" id="1184153"/>
    <lineage>
        <taxon>Bacteria</taxon>
        <taxon>Bacillati</taxon>
        <taxon>Actinomycetota</taxon>
        <taxon>Actinomycetes</taxon>
        <taxon>Micrococcales</taxon>
        <taxon>Microbacteriaceae</taxon>
        <taxon>Gryllotalpicola</taxon>
    </lineage>
</organism>
<dbReference type="RefSeq" id="WP_390231834.1">
    <property type="nucleotide sequence ID" value="NZ_JBHSCN010000020.1"/>
</dbReference>
<name>A0ABV8QCM3_9MICO</name>
<gene>
    <name evidence="1" type="ORF">ACFOYW_17160</name>
</gene>
<evidence type="ECO:0008006" key="3">
    <source>
        <dbReference type="Google" id="ProtNLM"/>
    </source>
</evidence>
<accession>A0ABV8QCM3</accession>
<comment type="caution">
    <text evidence="1">The sequence shown here is derived from an EMBL/GenBank/DDBJ whole genome shotgun (WGS) entry which is preliminary data.</text>
</comment>
<evidence type="ECO:0000313" key="2">
    <source>
        <dbReference type="Proteomes" id="UP001595900"/>
    </source>
</evidence>